<keyword evidence="3" id="KW-1185">Reference proteome</keyword>
<proteinExistence type="predicted"/>
<comment type="caution">
    <text evidence="2">The sequence shown here is derived from an EMBL/GenBank/DDBJ whole genome shotgun (WGS) entry which is preliminary data.</text>
</comment>
<feature type="domain" description="Glyoxalase-like" evidence="1">
    <location>
        <begin position="4"/>
        <end position="161"/>
    </location>
</feature>
<name>A0AAJ2N5S0_9BACL</name>
<dbReference type="Proteomes" id="UP001250538">
    <property type="component" value="Unassembled WGS sequence"/>
</dbReference>
<dbReference type="InterPro" id="IPR025870">
    <property type="entry name" value="Glyoxalase-like_dom"/>
</dbReference>
<evidence type="ECO:0000259" key="1">
    <source>
        <dbReference type="Pfam" id="PF13468"/>
    </source>
</evidence>
<reference evidence="3" key="1">
    <citation type="submission" date="2023-09" db="EMBL/GenBank/DDBJ databases">
        <title>Paenibacillus sp. chi10 Genome sequencing and assembly.</title>
        <authorList>
            <person name="Kim I."/>
        </authorList>
    </citation>
    <scope>NUCLEOTIDE SEQUENCE [LARGE SCALE GENOMIC DNA]</scope>
    <source>
        <strain evidence="3">chi10</strain>
    </source>
</reference>
<dbReference type="EMBL" id="JAVYAA010000006">
    <property type="protein sequence ID" value="MDT8979032.1"/>
    <property type="molecule type" value="Genomic_DNA"/>
</dbReference>
<organism evidence="2 3">
    <name type="scientific">Paenibacillus suaedae</name>
    <dbReference type="NCBI Taxonomy" id="3077233"/>
    <lineage>
        <taxon>Bacteria</taxon>
        <taxon>Bacillati</taxon>
        <taxon>Bacillota</taxon>
        <taxon>Bacilli</taxon>
        <taxon>Bacillales</taxon>
        <taxon>Paenibacillaceae</taxon>
        <taxon>Paenibacillus</taxon>
    </lineage>
</organism>
<sequence>MLFLDHVTLAVPNLSQAVHLIQETTGIIFTKQVIPFPGTIGQVAYLREGFIELIALEDLEEAQKTPLGSAFAAFASQRAGIFGVALEVTGGLPSFIEPARSLGIPYIGPNHQLAPLEDGTSISFQTAYIGPHMPWLIEYEQSRVWPSSYTLTGVEIQTTNIEKDLSVYSSAYQMQASIATDSGSLDRIFLLDRGWLSLHHTDTNETSGFNAIVLKKDSDTFRILCTSQGVQVTS</sequence>
<dbReference type="AlphaFoldDB" id="A0AAJ2N5S0"/>
<dbReference type="SUPFAM" id="SSF54593">
    <property type="entry name" value="Glyoxalase/Bleomycin resistance protein/Dihydroxybiphenyl dioxygenase"/>
    <property type="match status" value="1"/>
</dbReference>
<dbReference type="InterPro" id="IPR029068">
    <property type="entry name" value="Glyas_Bleomycin-R_OHBP_Dase"/>
</dbReference>
<gene>
    <name evidence="2" type="ORF">RQP50_22590</name>
</gene>
<accession>A0AAJ2N5S0</accession>
<evidence type="ECO:0000313" key="3">
    <source>
        <dbReference type="Proteomes" id="UP001250538"/>
    </source>
</evidence>
<dbReference type="Pfam" id="PF13468">
    <property type="entry name" value="Glyoxalase_3"/>
    <property type="match status" value="1"/>
</dbReference>
<dbReference type="RefSeq" id="WP_072729910.1">
    <property type="nucleotide sequence ID" value="NZ_JAVYAA010000006.1"/>
</dbReference>
<evidence type="ECO:0000313" key="2">
    <source>
        <dbReference type="EMBL" id="MDT8979032.1"/>
    </source>
</evidence>
<protein>
    <submittedName>
        <fullName evidence="2">VOC family protein</fullName>
    </submittedName>
</protein>
<dbReference type="Gene3D" id="3.10.180.10">
    <property type="entry name" value="2,3-Dihydroxybiphenyl 1,2-Dioxygenase, domain 1"/>
    <property type="match status" value="1"/>
</dbReference>